<dbReference type="Gene3D" id="1.10.287.1120">
    <property type="entry name" value="Bipartite methylase S protein"/>
    <property type="match status" value="1"/>
</dbReference>
<feature type="coiled-coil region" evidence="4">
    <location>
        <begin position="155"/>
        <end position="182"/>
    </location>
</feature>
<evidence type="ECO:0000256" key="2">
    <source>
        <dbReference type="ARBA" id="ARBA00022747"/>
    </source>
</evidence>
<dbReference type="AlphaFoldDB" id="A0A371YV45"/>
<feature type="domain" description="Type I restriction modification DNA specificity" evidence="5">
    <location>
        <begin position="195"/>
        <end position="367"/>
    </location>
</feature>
<dbReference type="OrthoDB" id="398435at2"/>
<reference evidence="6" key="1">
    <citation type="journal article" date="2014" name="Int. J. Syst. Evol. Microbiol.">
        <title>Complete genome of a new Firmicutes species belonging to the dominant human colonic microbiota ('Ruminococcus bicirculans') reveals two chromosomes and a selective capacity to utilize plant glucans.</title>
        <authorList>
            <consortium name="NISC Comparative Sequencing Program"/>
            <person name="Wegmann U."/>
            <person name="Louis P."/>
            <person name="Goesmann A."/>
            <person name="Henrissat B."/>
            <person name="Duncan S.H."/>
            <person name="Flint H.J."/>
        </authorList>
    </citation>
    <scope>NUCLEOTIDE SEQUENCE</scope>
    <source>
        <strain evidence="6">KCTC 62575</strain>
    </source>
</reference>
<dbReference type="Proteomes" id="UP000240957">
    <property type="component" value="Unassembled WGS sequence"/>
</dbReference>
<dbReference type="GO" id="GO:0009307">
    <property type="term" value="P:DNA restriction-modification system"/>
    <property type="evidence" value="ECO:0007669"/>
    <property type="project" value="UniProtKB-KW"/>
</dbReference>
<dbReference type="EMBL" id="PYIX02000001">
    <property type="protein sequence ID" value="RFC85355.1"/>
    <property type="molecule type" value="Genomic_DNA"/>
</dbReference>
<dbReference type="GO" id="GO:0004519">
    <property type="term" value="F:endonuclease activity"/>
    <property type="evidence" value="ECO:0007669"/>
    <property type="project" value="UniProtKB-KW"/>
</dbReference>
<dbReference type="CDD" id="cd17515">
    <property type="entry name" value="RMtype1_S_MjaORF132P_Sau1132ORF3780P-TRD1-CR1_like"/>
    <property type="match status" value="1"/>
</dbReference>
<dbReference type="Gene3D" id="3.90.220.20">
    <property type="entry name" value="DNA methylase specificity domains"/>
    <property type="match status" value="2"/>
</dbReference>
<evidence type="ECO:0000313" key="9">
    <source>
        <dbReference type="Proteomes" id="UP001595455"/>
    </source>
</evidence>
<sequence length="395" mass="44041">MTIPVKKISTFCKTGSGGTPSRSNNAFFENGTIPWVKSGELKNRYITEVEEYITDLAVEKSSAKLVSKGSLLIAMYGATVGEVSQLTFDATTNQAICNIQPDENVCDVNYLYRFLEASKPYLLSRRVGGGQPNISQGVIKDLKIPLPPLAEQRRIASILDQADELRQKRQQAIEMLDQLLQATFIDMFGDPVSNPKGWSLVKVGEVVDEFIGGKNIECPDESDSDYKILKVSAVTSKVYKPNESKFAPNTFEPNPLAIVEKGDLLFSRANTTELVAATAYVWETPENIVLPDKLWKFSISDESKVNKLYLWDLFKNIEFRNELSKLSSGTSGSMKNISKGKLNELKMPLPPKELQDKFAEFSTKLWGQIKTFQQSSDSLDSLFKSLQNQAFNGTL</sequence>
<evidence type="ECO:0000313" key="6">
    <source>
        <dbReference type="EMBL" id="MFC2996741.1"/>
    </source>
</evidence>
<name>A0A371YV45_9GAMM</name>
<feature type="domain" description="Type I restriction modification DNA specificity" evidence="5">
    <location>
        <begin position="5"/>
        <end position="174"/>
    </location>
</feature>
<gene>
    <name evidence="6" type="ORF">ACFODO_16025</name>
    <name evidence="7" type="ORF">C9E89_000040</name>
</gene>
<dbReference type="Proteomes" id="UP001595455">
    <property type="component" value="Unassembled WGS sequence"/>
</dbReference>
<keyword evidence="9" id="KW-1185">Reference proteome</keyword>
<proteinExistence type="inferred from homology"/>
<accession>A0A371YV45</accession>
<keyword evidence="7" id="KW-0540">Nuclease</keyword>
<evidence type="ECO:0000313" key="8">
    <source>
        <dbReference type="Proteomes" id="UP000240957"/>
    </source>
</evidence>
<dbReference type="Pfam" id="PF01420">
    <property type="entry name" value="Methylase_S"/>
    <property type="match status" value="2"/>
</dbReference>
<keyword evidence="2" id="KW-0680">Restriction system</keyword>
<reference evidence="7 8" key="2">
    <citation type="submission" date="2018-08" db="EMBL/GenBank/DDBJ databases">
        <title>The draft genome of Acinetobacter sichuanensis strain WCHAc060041.</title>
        <authorList>
            <person name="Qin J."/>
            <person name="Feng Y."/>
            <person name="Zong Z."/>
        </authorList>
    </citation>
    <scope>NUCLEOTIDE SEQUENCE [LARGE SCALE GENOMIC DNA]</scope>
    <source>
        <strain evidence="7 8">WCHAc060041</strain>
    </source>
</reference>
<protein>
    <submittedName>
        <fullName evidence="7">Restriction endonuclease subunit S</fullName>
        <ecNumber evidence="6">3.1.21.-</ecNumber>
    </submittedName>
</protein>
<organism evidence="7 8">
    <name type="scientific">Acinetobacter sichuanensis</name>
    <dbReference type="NCBI Taxonomy" id="2136183"/>
    <lineage>
        <taxon>Bacteria</taxon>
        <taxon>Pseudomonadati</taxon>
        <taxon>Pseudomonadota</taxon>
        <taxon>Gammaproteobacteria</taxon>
        <taxon>Moraxellales</taxon>
        <taxon>Moraxellaceae</taxon>
        <taxon>Acinetobacter</taxon>
    </lineage>
</organism>
<keyword evidence="7" id="KW-0255">Endonuclease</keyword>
<dbReference type="RefSeq" id="WP_107006402.1">
    <property type="nucleotide sequence ID" value="NZ_JBHRSF010000071.1"/>
</dbReference>
<evidence type="ECO:0000259" key="5">
    <source>
        <dbReference type="Pfam" id="PF01420"/>
    </source>
</evidence>
<dbReference type="GO" id="GO:0016787">
    <property type="term" value="F:hydrolase activity"/>
    <property type="evidence" value="ECO:0007669"/>
    <property type="project" value="UniProtKB-KW"/>
</dbReference>
<comment type="caution">
    <text evidence="7">The sequence shown here is derived from an EMBL/GenBank/DDBJ whole genome shotgun (WGS) entry which is preliminary data.</text>
</comment>
<dbReference type="InterPro" id="IPR052021">
    <property type="entry name" value="Type-I_RS_S_subunit"/>
</dbReference>
<dbReference type="SUPFAM" id="SSF116734">
    <property type="entry name" value="DNA methylase specificity domain"/>
    <property type="match status" value="2"/>
</dbReference>
<dbReference type="EMBL" id="JBHRSF010000071">
    <property type="protein sequence ID" value="MFC2996741.1"/>
    <property type="molecule type" value="Genomic_DNA"/>
</dbReference>
<dbReference type="EC" id="3.1.21.-" evidence="6"/>
<reference evidence="9" key="3">
    <citation type="journal article" date="2019" name="Int. J. Syst. Evol. Microbiol.">
        <title>The Global Catalogue of Microorganisms (GCM) 10K type strain sequencing project: providing services to taxonomists for standard genome sequencing and annotation.</title>
        <authorList>
            <consortium name="The Broad Institute Genomics Platform"/>
            <consortium name="The Broad Institute Genome Sequencing Center for Infectious Disease"/>
            <person name="Wu L."/>
            <person name="Ma J."/>
        </authorList>
    </citation>
    <scope>NUCLEOTIDE SEQUENCE [LARGE SCALE GENOMIC DNA]</scope>
    <source>
        <strain evidence="9">KCTC 62575</strain>
    </source>
</reference>
<keyword evidence="6" id="KW-0378">Hydrolase</keyword>
<evidence type="ECO:0000256" key="4">
    <source>
        <dbReference type="SAM" id="Coils"/>
    </source>
</evidence>
<keyword evidence="3" id="KW-0238">DNA-binding</keyword>
<dbReference type="InterPro" id="IPR000055">
    <property type="entry name" value="Restrct_endonuc_typeI_TRD"/>
</dbReference>
<dbReference type="PANTHER" id="PTHR30408">
    <property type="entry name" value="TYPE-1 RESTRICTION ENZYME ECOKI SPECIFICITY PROTEIN"/>
    <property type="match status" value="1"/>
</dbReference>
<dbReference type="InterPro" id="IPR044946">
    <property type="entry name" value="Restrct_endonuc_typeI_TRD_sf"/>
</dbReference>
<evidence type="ECO:0000256" key="1">
    <source>
        <dbReference type="ARBA" id="ARBA00010923"/>
    </source>
</evidence>
<evidence type="ECO:0000313" key="7">
    <source>
        <dbReference type="EMBL" id="RFC85355.1"/>
    </source>
</evidence>
<dbReference type="GO" id="GO:0003677">
    <property type="term" value="F:DNA binding"/>
    <property type="evidence" value="ECO:0007669"/>
    <property type="project" value="UniProtKB-KW"/>
</dbReference>
<dbReference type="PANTHER" id="PTHR30408:SF12">
    <property type="entry name" value="TYPE I RESTRICTION ENZYME MJAVIII SPECIFICITY SUBUNIT"/>
    <property type="match status" value="1"/>
</dbReference>
<reference evidence="6" key="4">
    <citation type="submission" date="2024-09" db="EMBL/GenBank/DDBJ databases">
        <authorList>
            <person name="Sun Q."/>
            <person name="Mori K."/>
        </authorList>
    </citation>
    <scope>NUCLEOTIDE SEQUENCE</scope>
    <source>
        <strain evidence="6">KCTC 62575</strain>
    </source>
</reference>
<comment type="similarity">
    <text evidence="1">Belongs to the type-I restriction system S methylase family.</text>
</comment>
<evidence type="ECO:0000256" key="3">
    <source>
        <dbReference type="ARBA" id="ARBA00023125"/>
    </source>
</evidence>
<keyword evidence="4" id="KW-0175">Coiled coil</keyword>